<comment type="subcellular location">
    <subcellularLocation>
        <location evidence="1">Cell membrane</location>
        <topology evidence="1">Multi-pass membrane protein</topology>
    </subcellularLocation>
</comment>
<dbReference type="Pfam" id="PF07681">
    <property type="entry name" value="DoxX"/>
    <property type="match status" value="1"/>
</dbReference>
<feature type="transmembrane region" description="Helical" evidence="7">
    <location>
        <begin position="126"/>
        <end position="147"/>
    </location>
</feature>
<accession>D2YAL8</accession>
<evidence type="ECO:0000256" key="1">
    <source>
        <dbReference type="ARBA" id="ARBA00004651"/>
    </source>
</evidence>
<sequence length="156" mass="16388">MGINRQDLIMRTLLKTTLTSPSSWAPLALRLPLAIIFMAHGAQKLFGWFGGYGLEGTGQWMASIGLEPGVAMAFLAGSGEFFGGLAILLGILTRPAALVLSVTMLVAIFSVHFSSGLFLANGGYEFGLALLSGSISLLISGAGRLSVDNLLAKRWS</sequence>
<keyword evidence="5 7" id="KW-1133">Transmembrane helix</keyword>
<dbReference type="Proteomes" id="UP000004827">
    <property type="component" value="Unassembled WGS sequence"/>
</dbReference>
<reference evidence="8 9" key="1">
    <citation type="journal article" date="2009" name="BMC Evol. Biol.">
        <title>Genomic taxonomy of Vibrios.</title>
        <authorList>
            <person name="Thompson C.C."/>
            <person name="Vicente A.C."/>
            <person name="Souza R.C."/>
            <person name="Vasconcelos A.T."/>
            <person name="Vesth T."/>
            <person name="Alves N.Jr."/>
            <person name="Ussery D.W."/>
            <person name="Iida T."/>
            <person name="Thompson F.L."/>
        </authorList>
    </citation>
    <scope>NUCLEOTIDE SEQUENCE [LARGE SCALE GENOMIC DNA]</scope>
    <source>
        <strain evidence="8 9">VM603</strain>
    </source>
</reference>
<feature type="transmembrane region" description="Helical" evidence="7">
    <location>
        <begin position="27"/>
        <end position="49"/>
    </location>
</feature>
<proteinExistence type="inferred from homology"/>
<evidence type="ECO:0000256" key="6">
    <source>
        <dbReference type="ARBA" id="ARBA00023136"/>
    </source>
</evidence>
<dbReference type="AlphaFoldDB" id="D2YAL8"/>
<comment type="caution">
    <text evidence="8">The sequence shown here is derived from an EMBL/GenBank/DDBJ whole genome shotgun (WGS) entry which is preliminary data.</text>
</comment>
<dbReference type="PANTHER" id="PTHR33452:SF1">
    <property type="entry name" value="INNER MEMBRANE PROTEIN YPHA-RELATED"/>
    <property type="match status" value="1"/>
</dbReference>
<protein>
    <recommendedName>
        <fullName evidence="10">DoxD-like family protein</fullName>
    </recommendedName>
</protein>
<feature type="transmembrane region" description="Helical" evidence="7">
    <location>
        <begin position="69"/>
        <end position="91"/>
    </location>
</feature>
<evidence type="ECO:0000256" key="7">
    <source>
        <dbReference type="SAM" id="Phobius"/>
    </source>
</evidence>
<evidence type="ECO:0008006" key="10">
    <source>
        <dbReference type="Google" id="ProtNLM"/>
    </source>
</evidence>
<gene>
    <name evidence="8" type="ORF">VMB_05650</name>
</gene>
<keyword evidence="4 7" id="KW-0812">Transmembrane</keyword>
<evidence type="ECO:0000256" key="2">
    <source>
        <dbReference type="ARBA" id="ARBA00006679"/>
    </source>
</evidence>
<dbReference type="PANTHER" id="PTHR33452">
    <property type="entry name" value="OXIDOREDUCTASE CATD-RELATED"/>
    <property type="match status" value="1"/>
</dbReference>
<evidence type="ECO:0000256" key="4">
    <source>
        <dbReference type="ARBA" id="ARBA00022692"/>
    </source>
</evidence>
<name>D2YAL8_VIBMI</name>
<evidence type="ECO:0000313" key="9">
    <source>
        <dbReference type="Proteomes" id="UP000004827"/>
    </source>
</evidence>
<dbReference type="EMBL" id="ACYU01000018">
    <property type="protein sequence ID" value="EEW08266.1"/>
    <property type="molecule type" value="Genomic_DNA"/>
</dbReference>
<comment type="similarity">
    <text evidence="2">Belongs to the DoxX family.</text>
</comment>
<feature type="transmembrane region" description="Helical" evidence="7">
    <location>
        <begin position="98"/>
        <end position="120"/>
    </location>
</feature>
<dbReference type="GO" id="GO:0005886">
    <property type="term" value="C:plasma membrane"/>
    <property type="evidence" value="ECO:0007669"/>
    <property type="project" value="UniProtKB-SubCell"/>
</dbReference>
<keyword evidence="3" id="KW-1003">Cell membrane</keyword>
<evidence type="ECO:0000256" key="5">
    <source>
        <dbReference type="ARBA" id="ARBA00022989"/>
    </source>
</evidence>
<keyword evidence="6 7" id="KW-0472">Membrane</keyword>
<organism evidence="8 9">
    <name type="scientific">Vibrio mimicus VM603</name>
    <dbReference type="NCBI Taxonomy" id="671074"/>
    <lineage>
        <taxon>Bacteria</taxon>
        <taxon>Pseudomonadati</taxon>
        <taxon>Pseudomonadota</taxon>
        <taxon>Gammaproteobacteria</taxon>
        <taxon>Vibrionales</taxon>
        <taxon>Vibrionaceae</taxon>
        <taxon>Vibrio</taxon>
    </lineage>
</organism>
<dbReference type="InterPro" id="IPR032808">
    <property type="entry name" value="DoxX"/>
</dbReference>
<evidence type="ECO:0000256" key="3">
    <source>
        <dbReference type="ARBA" id="ARBA00022475"/>
    </source>
</evidence>
<evidence type="ECO:0000313" key="8">
    <source>
        <dbReference type="EMBL" id="EEW08266.1"/>
    </source>
</evidence>
<dbReference type="InterPro" id="IPR051907">
    <property type="entry name" value="DoxX-like_oxidoreductase"/>
</dbReference>